<feature type="transmembrane region" description="Helical" evidence="6">
    <location>
        <begin position="209"/>
        <end position="229"/>
    </location>
</feature>
<evidence type="ECO:0000313" key="8">
    <source>
        <dbReference type="EMBL" id="GAG41871.1"/>
    </source>
</evidence>
<keyword evidence="4" id="KW-0067">ATP-binding</keyword>
<evidence type="ECO:0000256" key="3">
    <source>
        <dbReference type="ARBA" id="ARBA00022777"/>
    </source>
</evidence>
<dbReference type="Pfam" id="PF00069">
    <property type="entry name" value="Pkinase"/>
    <property type="match status" value="1"/>
</dbReference>
<dbReference type="SUPFAM" id="SSF56112">
    <property type="entry name" value="Protein kinase-like (PK-like)"/>
    <property type="match status" value="1"/>
</dbReference>
<evidence type="ECO:0000256" key="2">
    <source>
        <dbReference type="ARBA" id="ARBA00022741"/>
    </source>
</evidence>
<dbReference type="PROSITE" id="PS00108">
    <property type="entry name" value="PROTEIN_KINASE_ST"/>
    <property type="match status" value="1"/>
</dbReference>
<feature type="non-terminal residue" evidence="8">
    <location>
        <position position="253"/>
    </location>
</feature>
<evidence type="ECO:0000256" key="4">
    <source>
        <dbReference type="ARBA" id="ARBA00022840"/>
    </source>
</evidence>
<evidence type="ECO:0000256" key="5">
    <source>
        <dbReference type="SAM" id="MobiDB-lite"/>
    </source>
</evidence>
<dbReference type="PROSITE" id="PS50011">
    <property type="entry name" value="PROTEIN_KINASE_DOM"/>
    <property type="match status" value="1"/>
</dbReference>
<keyword evidence="6" id="KW-0472">Membrane</keyword>
<keyword evidence="1" id="KW-0808">Transferase</keyword>
<reference evidence="8" key="1">
    <citation type="journal article" date="2014" name="Front. Microbiol.">
        <title>High frequency of phylogenetically diverse reductive dehalogenase-homologous genes in deep subseafloor sedimentary metagenomes.</title>
        <authorList>
            <person name="Kawai M."/>
            <person name="Futagami T."/>
            <person name="Toyoda A."/>
            <person name="Takaki Y."/>
            <person name="Nishi S."/>
            <person name="Hori S."/>
            <person name="Arai W."/>
            <person name="Tsubouchi T."/>
            <person name="Morono Y."/>
            <person name="Uchiyama I."/>
            <person name="Ito T."/>
            <person name="Fujiyama A."/>
            <person name="Inagaki F."/>
            <person name="Takami H."/>
        </authorList>
    </citation>
    <scope>NUCLEOTIDE SEQUENCE</scope>
    <source>
        <strain evidence="8">Expedition CK06-06</strain>
    </source>
</reference>
<protein>
    <recommendedName>
        <fullName evidence="7">Protein kinase domain-containing protein</fullName>
    </recommendedName>
</protein>
<sequence>MQRSQDRLIPIFEQVCQIVGYAHSRGVAHCDLKPENIMVGGFNTVFVMDWGLARDLNQAPQKTAPRKPAAKDAKATGKTPARKMKGTLKYMAPEQILGLNNLDCRADVFSLGLILYEVLGGEHPFERDSTRETLHALKELAPPPLPRYFVPNNLKSICVKTLEKLPQERYAHAGELAGDIRRSLSHQQVSVHRDNPVVRFWKFARRHRVLSLVAVLLLLLGGILAYTRIAGLHEFENLLGMAGSRINSATLCK</sequence>
<dbReference type="SMART" id="SM00220">
    <property type="entry name" value="S_TKc"/>
    <property type="match status" value="1"/>
</dbReference>
<dbReference type="AlphaFoldDB" id="X0YZI7"/>
<dbReference type="InterPro" id="IPR000719">
    <property type="entry name" value="Prot_kinase_dom"/>
</dbReference>
<dbReference type="EMBL" id="BARS01041226">
    <property type="protein sequence ID" value="GAG41871.1"/>
    <property type="molecule type" value="Genomic_DNA"/>
</dbReference>
<keyword evidence="6" id="KW-0812">Transmembrane</keyword>
<gene>
    <name evidence="8" type="ORF">S01H1_62728</name>
</gene>
<evidence type="ECO:0000256" key="6">
    <source>
        <dbReference type="SAM" id="Phobius"/>
    </source>
</evidence>
<keyword evidence="6" id="KW-1133">Transmembrane helix</keyword>
<feature type="domain" description="Protein kinase" evidence="7">
    <location>
        <begin position="1"/>
        <end position="189"/>
    </location>
</feature>
<dbReference type="InterPro" id="IPR008271">
    <property type="entry name" value="Ser/Thr_kinase_AS"/>
</dbReference>
<dbReference type="Gene3D" id="1.10.510.10">
    <property type="entry name" value="Transferase(Phosphotransferase) domain 1"/>
    <property type="match status" value="1"/>
</dbReference>
<evidence type="ECO:0000259" key="7">
    <source>
        <dbReference type="PROSITE" id="PS50011"/>
    </source>
</evidence>
<dbReference type="GO" id="GO:0004674">
    <property type="term" value="F:protein serine/threonine kinase activity"/>
    <property type="evidence" value="ECO:0007669"/>
    <property type="project" value="TreeGrafter"/>
</dbReference>
<accession>X0YZI7</accession>
<comment type="caution">
    <text evidence="8">The sequence shown here is derived from an EMBL/GenBank/DDBJ whole genome shotgun (WGS) entry which is preliminary data.</text>
</comment>
<keyword evidence="3" id="KW-0418">Kinase</keyword>
<feature type="region of interest" description="Disordered" evidence="5">
    <location>
        <begin position="59"/>
        <end position="82"/>
    </location>
</feature>
<keyword evidence="2" id="KW-0547">Nucleotide-binding</keyword>
<evidence type="ECO:0000256" key="1">
    <source>
        <dbReference type="ARBA" id="ARBA00022679"/>
    </source>
</evidence>
<dbReference type="PANTHER" id="PTHR43289">
    <property type="entry name" value="MITOGEN-ACTIVATED PROTEIN KINASE KINASE KINASE 20-RELATED"/>
    <property type="match status" value="1"/>
</dbReference>
<dbReference type="InterPro" id="IPR011009">
    <property type="entry name" value="Kinase-like_dom_sf"/>
</dbReference>
<name>X0YZI7_9ZZZZ</name>
<dbReference type="CDD" id="cd14014">
    <property type="entry name" value="STKc_PknB_like"/>
    <property type="match status" value="1"/>
</dbReference>
<dbReference type="GO" id="GO:0005524">
    <property type="term" value="F:ATP binding"/>
    <property type="evidence" value="ECO:0007669"/>
    <property type="project" value="UniProtKB-KW"/>
</dbReference>
<dbReference type="PANTHER" id="PTHR43289:SF6">
    <property type="entry name" value="SERINE_THREONINE-PROTEIN KINASE NEKL-3"/>
    <property type="match status" value="1"/>
</dbReference>
<organism evidence="8">
    <name type="scientific">marine sediment metagenome</name>
    <dbReference type="NCBI Taxonomy" id="412755"/>
    <lineage>
        <taxon>unclassified sequences</taxon>
        <taxon>metagenomes</taxon>
        <taxon>ecological metagenomes</taxon>
    </lineage>
</organism>
<proteinExistence type="predicted"/>